<dbReference type="AlphaFoldDB" id="A0A917JEK4"/>
<keyword evidence="3" id="KW-1185">Reference proteome</keyword>
<keyword evidence="1" id="KW-0812">Transmembrane</keyword>
<reference evidence="2" key="2">
    <citation type="submission" date="2020-09" db="EMBL/GenBank/DDBJ databases">
        <authorList>
            <person name="Sun Q."/>
            <person name="Sedlacek I."/>
        </authorList>
    </citation>
    <scope>NUCLEOTIDE SEQUENCE</scope>
    <source>
        <strain evidence="2">CCM 8433</strain>
    </source>
</reference>
<dbReference type="EMBL" id="BMDT01000002">
    <property type="protein sequence ID" value="GGI65214.1"/>
    <property type="molecule type" value="Genomic_DNA"/>
</dbReference>
<sequence>MGLSEDKLKETIRKEEAVSSVVRHRLDETYKTILNEPSLVKRKPRVRCHSIYILVAVLMLLVITSITPIGLAAMNLLRFGEFTSERLKQEGFVKKGPSVAIDQNIEIKLLEHYADSQTLGLHFSIHLPKNSTLLSSDLEDYHLKFSIENQAKQTVINFNSKNQVASTEINPIQSVQIDYSIDRATGKLELTYRLNTKDMEELPDLDDATLIVESISANQQQELKQGENKLVIEQVSGKWEIPLKQTTSQFPPIPFYTTEDLKNTTPSALAYPTSFVVTISEEYLKQIAPKPGDQSFQLQVNEQGKNQSYLPKKTKFKYKEGQKSLELTFDYSGYDQSSEVLFVIEERESIPLSSE</sequence>
<evidence type="ECO:0000313" key="3">
    <source>
        <dbReference type="Proteomes" id="UP000622610"/>
    </source>
</evidence>
<dbReference type="Proteomes" id="UP000622610">
    <property type="component" value="Unassembled WGS sequence"/>
</dbReference>
<accession>A0A917JEK4</accession>
<dbReference type="RefSeq" id="WP_188367049.1">
    <property type="nucleotide sequence ID" value="NZ_BMDT01000002.1"/>
</dbReference>
<keyword evidence="1" id="KW-1133">Transmembrane helix</keyword>
<evidence type="ECO:0000256" key="1">
    <source>
        <dbReference type="SAM" id="Phobius"/>
    </source>
</evidence>
<reference evidence="2" key="1">
    <citation type="journal article" date="2014" name="Int. J. Syst. Evol. Microbiol.">
        <title>Complete genome sequence of Corynebacterium casei LMG S-19264T (=DSM 44701T), isolated from a smear-ripened cheese.</title>
        <authorList>
            <consortium name="US DOE Joint Genome Institute (JGI-PGF)"/>
            <person name="Walter F."/>
            <person name="Albersmeier A."/>
            <person name="Kalinowski J."/>
            <person name="Ruckert C."/>
        </authorList>
    </citation>
    <scope>NUCLEOTIDE SEQUENCE</scope>
    <source>
        <strain evidence="2">CCM 8433</strain>
    </source>
</reference>
<evidence type="ECO:0000313" key="2">
    <source>
        <dbReference type="EMBL" id="GGI65214.1"/>
    </source>
</evidence>
<protein>
    <recommendedName>
        <fullName evidence="4">DUF4179 domain-containing protein</fullName>
    </recommendedName>
</protein>
<name>A0A917JEK4_9ENTE</name>
<comment type="caution">
    <text evidence="2">The sequence shown here is derived from an EMBL/GenBank/DDBJ whole genome shotgun (WGS) entry which is preliminary data.</text>
</comment>
<organism evidence="2 3">
    <name type="scientific">Enterococcus alcedinis</name>
    <dbReference type="NCBI Taxonomy" id="1274384"/>
    <lineage>
        <taxon>Bacteria</taxon>
        <taxon>Bacillati</taxon>
        <taxon>Bacillota</taxon>
        <taxon>Bacilli</taxon>
        <taxon>Lactobacillales</taxon>
        <taxon>Enterococcaceae</taxon>
        <taxon>Enterococcus</taxon>
    </lineage>
</organism>
<gene>
    <name evidence="2" type="ORF">GCM10011482_08680</name>
</gene>
<keyword evidence="1" id="KW-0472">Membrane</keyword>
<feature type="transmembrane region" description="Helical" evidence="1">
    <location>
        <begin position="51"/>
        <end position="77"/>
    </location>
</feature>
<evidence type="ECO:0008006" key="4">
    <source>
        <dbReference type="Google" id="ProtNLM"/>
    </source>
</evidence>
<proteinExistence type="predicted"/>